<protein>
    <recommendedName>
        <fullName evidence="3">Competence protein CoiA nuclease-like domain-containing protein</fullName>
    </recommendedName>
</protein>
<keyword evidence="2" id="KW-1133">Transmembrane helix</keyword>
<evidence type="ECO:0000313" key="4">
    <source>
        <dbReference type="EMBL" id="QIS02348.1"/>
    </source>
</evidence>
<dbReference type="AlphaFoldDB" id="A0A6G9XN74"/>
<dbReference type="InterPro" id="IPR010330">
    <property type="entry name" value="CoiA_nuc"/>
</dbReference>
<dbReference type="RefSeq" id="WP_238815787.1">
    <property type="nucleotide sequence ID" value="NZ_CP046171.1"/>
</dbReference>
<keyword evidence="1" id="KW-0175">Coiled coil</keyword>
<dbReference type="Pfam" id="PF06054">
    <property type="entry name" value="CoiA_nuc"/>
    <property type="match status" value="1"/>
</dbReference>
<evidence type="ECO:0000256" key="1">
    <source>
        <dbReference type="SAM" id="Coils"/>
    </source>
</evidence>
<keyword evidence="2" id="KW-0812">Transmembrane</keyword>
<proteinExistence type="predicted"/>
<keyword evidence="2" id="KW-0472">Membrane</keyword>
<evidence type="ECO:0000313" key="5">
    <source>
        <dbReference type="Proteomes" id="UP000501705"/>
    </source>
</evidence>
<evidence type="ECO:0000256" key="2">
    <source>
        <dbReference type="SAM" id="Phobius"/>
    </source>
</evidence>
<feature type="domain" description="Competence protein CoiA nuclease-like" evidence="3">
    <location>
        <begin position="72"/>
        <end position="149"/>
    </location>
</feature>
<organism evidence="4 5">
    <name type="scientific">Nocardia brasiliensis</name>
    <dbReference type="NCBI Taxonomy" id="37326"/>
    <lineage>
        <taxon>Bacteria</taxon>
        <taxon>Bacillati</taxon>
        <taxon>Actinomycetota</taxon>
        <taxon>Actinomycetes</taxon>
        <taxon>Mycobacteriales</taxon>
        <taxon>Nocardiaceae</taxon>
        <taxon>Nocardia</taxon>
    </lineage>
</organism>
<feature type="coiled-coil region" evidence="1">
    <location>
        <begin position="236"/>
        <end position="291"/>
    </location>
</feature>
<dbReference type="EMBL" id="CP046171">
    <property type="protein sequence ID" value="QIS02348.1"/>
    <property type="molecule type" value="Genomic_DNA"/>
</dbReference>
<gene>
    <name evidence="4" type="ORF">F5X71_08445</name>
</gene>
<reference evidence="4 5" key="1">
    <citation type="journal article" date="2019" name="ACS Chem. Biol.">
        <title>Identification and Mobilization of a Cryptic Antibiotic Biosynthesis Gene Locus from a Human-Pathogenic Nocardia Isolate.</title>
        <authorList>
            <person name="Herisse M."/>
            <person name="Ishida K."/>
            <person name="Porter J.L."/>
            <person name="Howden B."/>
            <person name="Hertweck C."/>
            <person name="Stinear T.P."/>
            <person name="Pidot S.J."/>
        </authorList>
    </citation>
    <scope>NUCLEOTIDE SEQUENCE [LARGE SCALE GENOMIC DNA]</scope>
    <source>
        <strain evidence="4 5">AUSMDU00024985</strain>
    </source>
</reference>
<feature type="transmembrane region" description="Helical" evidence="2">
    <location>
        <begin position="302"/>
        <end position="322"/>
    </location>
</feature>
<evidence type="ECO:0000259" key="3">
    <source>
        <dbReference type="Pfam" id="PF06054"/>
    </source>
</evidence>
<sequence length="323" mass="36112">MMMTAALTPGREYVDISHDVVFQAWHGRAGLTCLGCKDRLTVVALPTGTRFLRHEAGRKARTGVGEHHSGEETYLHNRAKHWVRNQLRSVGVTDAEVERAIASRTPDVSGHYQGHLFAVEVQWSPLTENMARERTAALGAAGVDHLVWLTQDCDWVSRLPALGIADFDPAEDEYEAFTGFYRGHSRGMRETRHPVSTFLRQWINDELGWAHIDLSRRGWAIVTDWEQRTRQQSATLTDLKRQLDNRVTENAELETALDAATTSAEKAAEDLIKAEIVVDQLKDKNRRLATELRHETGLTHTAAGFAGVLGIVALILLVLLLVL</sequence>
<accession>A0A6G9XN74</accession>
<name>A0A6G9XN74_NOCBR</name>
<dbReference type="Proteomes" id="UP000501705">
    <property type="component" value="Chromosome"/>
</dbReference>